<gene>
    <name evidence="2" type="ORF">DMT42_35385</name>
</gene>
<dbReference type="RefSeq" id="WP_110634815.1">
    <property type="nucleotide sequence ID" value="NZ_CP029788.1"/>
</dbReference>
<accession>A0A2U9PDT2</accession>
<feature type="region of interest" description="Disordered" evidence="1">
    <location>
        <begin position="333"/>
        <end position="380"/>
    </location>
</feature>
<evidence type="ECO:0000313" key="3">
    <source>
        <dbReference type="Proteomes" id="UP000247634"/>
    </source>
</evidence>
<evidence type="ECO:0000256" key="1">
    <source>
        <dbReference type="SAM" id="MobiDB-lite"/>
    </source>
</evidence>
<organism evidence="2 3">
    <name type="scientific">Streptomyces actuosus</name>
    <dbReference type="NCBI Taxonomy" id="1885"/>
    <lineage>
        <taxon>Bacteria</taxon>
        <taxon>Bacillati</taxon>
        <taxon>Actinomycetota</taxon>
        <taxon>Actinomycetes</taxon>
        <taxon>Kitasatosporales</taxon>
        <taxon>Streptomycetaceae</taxon>
        <taxon>Streptomyces</taxon>
    </lineage>
</organism>
<proteinExistence type="predicted"/>
<keyword evidence="3" id="KW-1185">Reference proteome</keyword>
<protein>
    <submittedName>
        <fullName evidence="2">Uncharacterized protein</fullName>
    </submittedName>
</protein>
<evidence type="ECO:0000313" key="2">
    <source>
        <dbReference type="EMBL" id="AWT47021.1"/>
    </source>
</evidence>
<feature type="compositionally biased region" description="Basic and acidic residues" evidence="1">
    <location>
        <begin position="353"/>
        <end position="362"/>
    </location>
</feature>
<feature type="compositionally biased region" description="Polar residues" evidence="1">
    <location>
        <begin position="334"/>
        <end position="352"/>
    </location>
</feature>
<reference evidence="2 3" key="1">
    <citation type="submission" date="2018-06" db="EMBL/GenBank/DDBJ databases">
        <title>The complete genome sequence of a nosiheptide producer Streptomyces actuosus ATCC 25421: deducing the ability of producing a new class III lantibiotics.</title>
        <authorList>
            <person name="Liu W."/>
            <person name="Sun F."/>
            <person name="Hu Y."/>
        </authorList>
    </citation>
    <scope>NUCLEOTIDE SEQUENCE [LARGE SCALE GENOMIC DNA]</scope>
    <source>
        <strain evidence="2 3">ATCC 25421</strain>
    </source>
</reference>
<dbReference type="Proteomes" id="UP000247634">
    <property type="component" value="Chromosome"/>
</dbReference>
<sequence length="380" mass="42295">MPSTPADRSATPPTVWTARGRHLGYAAAGVVRKHLQLLKDDGTLQDFLELPEDEAPPGRRAFEARWRLEDEVTVRATLTVAEGADPGQEWTLLAEADRPWDLAWPAPSAMFWPHDPDGTWPHESAGGPRHLHANALPEDDKVMRRILRDAMRDTWDVHVVVHEAMTPDARGQAPLTPYLPPGLHHRVIEHRAAPHQLRAVNWALREFGVEVPRGGALVLPGTPAPQGMETRELSVRTVFLDGSEPLELVGTVTRFAALSRPLPEGAEELLTAVREHWHLFTLEEELERERRLVAMYAEALEAMTRSRDLYREAAERAHEALAAYQESAGAVIPAQQQPPGRSGGSPFQQLTRTLERLKDSAKALRPPTAPPRDTDEKTKS</sequence>
<dbReference type="KEGG" id="sact:DMT42_35385"/>
<dbReference type="AlphaFoldDB" id="A0A2U9PDT2"/>
<dbReference type="OrthoDB" id="4277287at2"/>
<name>A0A2U9PDT2_STRAS</name>
<dbReference type="EMBL" id="CP029788">
    <property type="protein sequence ID" value="AWT47021.1"/>
    <property type="molecule type" value="Genomic_DNA"/>
</dbReference>